<reference evidence="3" key="1">
    <citation type="journal article" date="2010" name="Nat. Biotechnol.">
        <title>Draft genome sequence of the oilseed species Ricinus communis.</title>
        <authorList>
            <person name="Chan A.P."/>
            <person name="Crabtree J."/>
            <person name="Zhao Q."/>
            <person name="Lorenzi H."/>
            <person name="Orvis J."/>
            <person name="Puiu D."/>
            <person name="Melake-Berhan A."/>
            <person name="Jones K.M."/>
            <person name="Redman J."/>
            <person name="Chen G."/>
            <person name="Cahoon E.B."/>
            <person name="Gedil M."/>
            <person name="Stanke M."/>
            <person name="Haas B.J."/>
            <person name="Wortman J.R."/>
            <person name="Fraser-Liggett C.M."/>
            <person name="Ravel J."/>
            <person name="Rabinowicz P.D."/>
        </authorList>
    </citation>
    <scope>NUCLEOTIDE SEQUENCE [LARGE SCALE GENOMIC DNA]</scope>
    <source>
        <strain evidence="3">cv. Hale</strain>
    </source>
</reference>
<organism evidence="2 3">
    <name type="scientific">Ricinus communis</name>
    <name type="common">Castor bean</name>
    <dbReference type="NCBI Taxonomy" id="3988"/>
    <lineage>
        <taxon>Eukaryota</taxon>
        <taxon>Viridiplantae</taxon>
        <taxon>Streptophyta</taxon>
        <taxon>Embryophyta</taxon>
        <taxon>Tracheophyta</taxon>
        <taxon>Spermatophyta</taxon>
        <taxon>Magnoliopsida</taxon>
        <taxon>eudicotyledons</taxon>
        <taxon>Gunneridae</taxon>
        <taxon>Pentapetalae</taxon>
        <taxon>rosids</taxon>
        <taxon>fabids</taxon>
        <taxon>Malpighiales</taxon>
        <taxon>Euphorbiaceae</taxon>
        <taxon>Acalyphoideae</taxon>
        <taxon>Acalypheae</taxon>
        <taxon>Ricinus</taxon>
    </lineage>
</organism>
<proteinExistence type="predicted"/>
<feature type="region of interest" description="Disordered" evidence="1">
    <location>
        <begin position="198"/>
        <end position="219"/>
    </location>
</feature>
<dbReference type="PANTHER" id="PTHR47871">
    <property type="entry name" value="NAC DOMAIN-CONTAINING PROTEIN 8"/>
    <property type="match status" value="1"/>
</dbReference>
<gene>
    <name evidence="2" type="ORF">RCOM_0372170</name>
</gene>
<evidence type="ECO:0000313" key="3">
    <source>
        <dbReference type="Proteomes" id="UP000008311"/>
    </source>
</evidence>
<feature type="compositionally biased region" description="Polar residues" evidence="1">
    <location>
        <begin position="200"/>
        <end position="219"/>
    </location>
</feature>
<evidence type="ECO:0000256" key="1">
    <source>
        <dbReference type="SAM" id="MobiDB-lite"/>
    </source>
</evidence>
<dbReference type="Proteomes" id="UP000008311">
    <property type="component" value="Unassembled WGS sequence"/>
</dbReference>
<dbReference type="EMBL" id="EQ974320">
    <property type="protein sequence ID" value="EEF30468.1"/>
    <property type="molecule type" value="Genomic_DNA"/>
</dbReference>
<dbReference type="InParanoid" id="B9T105"/>
<dbReference type="KEGG" id="rcu:8272187"/>
<dbReference type="FunCoup" id="B9T105">
    <property type="interactions" value="832"/>
</dbReference>
<keyword evidence="3" id="KW-1185">Reference proteome</keyword>
<sequence>MAELCGISIKTEIGSESNAIEWSNELDHAPFLLRRKLLLSRRLNLTSTATNSMHQENVVVKKEDEQCDSQVFPVSKEIGRQSVQLQNHETKVSLGVDPVVAYKCSQNGTACQELAMPGDSDSHTTEVHRHTCLNQSSTGDSVSGSFDADLKTLKLESSVSSDSNDFADDLDHIILKERHRMLLPSKLVRIVKPIPEETPMESNSSDTISNMPASRNGTSDSTLLNLVKVKAEPLDNSQDEPGITAAGNLSLNLVSVKSELDCPGELHRDKVDDMQMQQRMKLQTLRKVSKSSTSGNFECSGKVLPSSLENGPADPEAPNPIRISRPRKRRKTATDSIETALEEDAPGLLQVLIEQGVSVGEIKLYGETDNDEPIDESSIEDGFTELEAVISKIFFQQNSLLKFATLKCAKGSKSSYCLGCLFSLVEQTRYLRFRNWPAEWGWCRDLQSFVFVFERHKRIVLERPEYGYATYFFELVDSLPIDWQIKRLVTSMKLTNCGRINLIENKTLVVGEDLTEGEAEVLMQYGWTPNSGLGTMLNYRDRVFHDRKNEKDSSEWRSKIGKLLMDGFNGGSIVSSSIEAKVSELRADENPEIKTEL</sequence>
<dbReference type="eggNOG" id="ENOG502QV4G">
    <property type="taxonomic scope" value="Eukaryota"/>
</dbReference>
<dbReference type="OrthoDB" id="2021147at2759"/>
<dbReference type="PANTHER" id="PTHR47871:SF2">
    <property type="entry name" value="OS03G0221300 PROTEIN"/>
    <property type="match status" value="1"/>
</dbReference>
<protein>
    <submittedName>
        <fullName evidence="2">Uncharacterized protein</fullName>
    </submittedName>
</protein>
<dbReference type="AlphaFoldDB" id="B9T105"/>
<feature type="region of interest" description="Disordered" evidence="1">
    <location>
        <begin position="285"/>
        <end position="335"/>
    </location>
</feature>
<evidence type="ECO:0000313" key="2">
    <source>
        <dbReference type="EMBL" id="EEF30468.1"/>
    </source>
</evidence>
<accession>B9T105</accession>
<dbReference type="STRING" id="3988.B9T105"/>
<name>B9T105_RICCO</name>